<dbReference type="AlphaFoldDB" id="A0AA39WSG1"/>
<keyword evidence="1" id="KW-1133">Transmembrane helix</keyword>
<keyword evidence="1" id="KW-0472">Membrane</keyword>
<name>A0AA39WSG1_9PEZI</name>
<evidence type="ECO:0000313" key="3">
    <source>
        <dbReference type="Proteomes" id="UP001175000"/>
    </source>
</evidence>
<proteinExistence type="predicted"/>
<comment type="caution">
    <text evidence="2">The sequence shown here is derived from an EMBL/GenBank/DDBJ whole genome shotgun (WGS) entry which is preliminary data.</text>
</comment>
<dbReference type="EMBL" id="JAULSU010000004">
    <property type="protein sequence ID" value="KAK0620755.1"/>
    <property type="molecule type" value="Genomic_DNA"/>
</dbReference>
<dbReference type="Proteomes" id="UP001175000">
    <property type="component" value="Unassembled WGS sequence"/>
</dbReference>
<gene>
    <name evidence="2" type="ORF">B0T14DRAFT_522083</name>
</gene>
<keyword evidence="3" id="KW-1185">Reference proteome</keyword>
<organism evidence="2 3">
    <name type="scientific">Immersiella caudata</name>
    <dbReference type="NCBI Taxonomy" id="314043"/>
    <lineage>
        <taxon>Eukaryota</taxon>
        <taxon>Fungi</taxon>
        <taxon>Dikarya</taxon>
        <taxon>Ascomycota</taxon>
        <taxon>Pezizomycotina</taxon>
        <taxon>Sordariomycetes</taxon>
        <taxon>Sordariomycetidae</taxon>
        <taxon>Sordariales</taxon>
        <taxon>Lasiosphaeriaceae</taxon>
        <taxon>Immersiella</taxon>
    </lineage>
</organism>
<evidence type="ECO:0000256" key="1">
    <source>
        <dbReference type="SAM" id="Phobius"/>
    </source>
</evidence>
<keyword evidence="1" id="KW-0812">Transmembrane</keyword>
<sequence>MDISLEAAIAILALLTALPSSILIVWNCIQNRRKDRRRQGTYLHYRPLSVLQDSPVYDIRLHNFRQLASRQLLSASIEIVVDDGAYVRAPRWLDDNSTGLGHGYDLELGPRALHRVGQLEL</sequence>
<accession>A0AA39WSG1</accession>
<reference evidence="2" key="1">
    <citation type="submission" date="2023-06" db="EMBL/GenBank/DDBJ databases">
        <title>Genome-scale phylogeny and comparative genomics of the fungal order Sordariales.</title>
        <authorList>
            <consortium name="Lawrence Berkeley National Laboratory"/>
            <person name="Hensen N."/>
            <person name="Bonometti L."/>
            <person name="Westerberg I."/>
            <person name="Brannstrom I.O."/>
            <person name="Guillou S."/>
            <person name="Cros-Aarteil S."/>
            <person name="Calhoun S."/>
            <person name="Haridas S."/>
            <person name="Kuo A."/>
            <person name="Mondo S."/>
            <person name="Pangilinan J."/>
            <person name="Riley R."/>
            <person name="Labutti K."/>
            <person name="Andreopoulos B."/>
            <person name="Lipzen A."/>
            <person name="Chen C."/>
            <person name="Yanf M."/>
            <person name="Daum C."/>
            <person name="Ng V."/>
            <person name="Clum A."/>
            <person name="Steindorff A."/>
            <person name="Ohm R."/>
            <person name="Martin F."/>
            <person name="Silar P."/>
            <person name="Natvig D."/>
            <person name="Lalanne C."/>
            <person name="Gautier V."/>
            <person name="Ament-Velasquez S.L."/>
            <person name="Kruys A."/>
            <person name="Hutchinson M.I."/>
            <person name="Powell A.J."/>
            <person name="Barry K."/>
            <person name="Miller A.N."/>
            <person name="Grigoriev I.V."/>
            <person name="Debuchy R."/>
            <person name="Gladieux P."/>
            <person name="Thoren M.H."/>
            <person name="Johannesson H."/>
        </authorList>
    </citation>
    <scope>NUCLEOTIDE SEQUENCE</scope>
    <source>
        <strain evidence="2">CBS 606.72</strain>
    </source>
</reference>
<evidence type="ECO:0000313" key="2">
    <source>
        <dbReference type="EMBL" id="KAK0620755.1"/>
    </source>
</evidence>
<feature type="transmembrane region" description="Helical" evidence="1">
    <location>
        <begin position="6"/>
        <end position="29"/>
    </location>
</feature>
<protein>
    <submittedName>
        <fullName evidence="2">Uncharacterized protein</fullName>
    </submittedName>
</protein>